<comment type="similarity">
    <text evidence="1">Belongs to the oxygen-dependent FAD-linked oxidoreductase family.</text>
</comment>
<dbReference type="PANTHER" id="PTHR42973">
    <property type="entry name" value="BINDING OXIDOREDUCTASE, PUTATIVE (AFU_ORTHOLOGUE AFUA_1G17690)-RELATED"/>
    <property type="match status" value="1"/>
</dbReference>
<keyword evidence="4" id="KW-0560">Oxidoreductase</keyword>
<dbReference type="InterPro" id="IPR016169">
    <property type="entry name" value="FAD-bd_PCMH_sub2"/>
</dbReference>
<reference evidence="7" key="1">
    <citation type="submission" date="2021-03" db="EMBL/GenBank/DDBJ databases">
        <title>Revisited historic fungal species revealed as producer of novel bioactive compounds through whole genome sequencing and comparative genomics.</title>
        <authorList>
            <person name="Vignolle G.A."/>
            <person name="Hochenegger N."/>
            <person name="Mach R.L."/>
            <person name="Mach-Aigner A.R."/>
            <person name="Javad Rahimi M."/>
            <person name="Salim K.A."/>
            <person name="Chan C.M."/>
            <person name="Lim L.B.L."/>
            <person name="Cai F."/>
            <person name="Druzhinina I.S."/>
            <person name="U'Ren J.M."/>
            <person name="Derntl C."/>
        </authorList>
    </citation>
    <scope>NUCLEOTIDE SEQUENCE</scope>
    <source>
        <strain evidence="7">TUCIM 5799</strain>
    </source>
</reference>
<dbReference type="Gene3D" id="3.30.43.10">
    <property type="entry name" value="Uridine Diphospho-n-acetylenolpyruvylglucosamine Reductase, domain 2"/>
    <property type="match status" value="1"/>
</dbReference>
<dbReference type="AlphaFoldDB" id="A0A9P9WPU9"/>
<dbReference type="PANTHER" id="PTHR42973:SF13">
    <property type="entry name" value="FAD-BINDING PCMH-TYPE DOMAIN-CONTAINING PROTEIN"/>
    <property type="match status" value="1"/>
</dbReference>
<dbReference type="GO" id="GO:0071949">
    <property type="term" value="F:FAD binding"/>
    <property type="evidence" value="ECO:0007669"/>
    <property type="project" value="InterPro"/>
</dbReference>
<evidence type="ECO:0000313" key="7">
    <source>
        <dbReference type="EMBL" id="KAI1874475.1"/>
    </source>
</evidence>
<dbReference type="SUPFAM" id="SSF56176">
    <property type="entry name" value="FAD-binding/transporter-associated domain-like"/>
    <property type="match status" value="1"/>
</dbReference>
<evidence type="ECO:0000256" key="5">
    <source>
        <dbReference type="SAM" id="SignalP"/>
    </source>
</evidence>
<feature type="signal peptide" evidence="5">
    <location>
        <begin position="1"/>
        <end position="19"/>
    </location>
</feature>
<evidence type="ECO:0000256" key="1">
    <source>
        <dbReference type="ARBA" id="ARBA00005466"/>
    </source>
</evidence>
<feature type="chain" id="PRO_5040325839" description="FAD-binding PCMH-type domain-containing protein" evidence="5">
    <location>
        <begin position="20"/>
        <end position="501"/>
    </location>
</feature>
<evidence type="ECO:0000256" key="2">
    <source>
        <dbReference type="ARBA" id="ARBA00022630"/>
    </source>
</evidence>
<evidence type="ECO:0000256" key="3">
    <source>
        <dbReference type="ARBA" id="ARBA00022827"/>
    </source>
</evidence>
<organism evidence="7 8">
    <name type="scientific">Neoarthrinium moseri</name>
    <dbReference type="NCBI Taxonomy" id="1658444"/>
    <lineage>
        <taxon>Eukaryota</taxon>
        <taxon>Fungi</taxon>
        <taxon>Dikarya</taxon>
        <taxon>Ascomycota</taxon>
        <taxon>Pezizomycotina</taxon>
        <taxon>Sordariomycetes</taxon>
        <taxon>Xylariomycetidae</taxon>
        <taxon>Amphisphaeriales</taxon>
        <taxon>Apiosporaceae</taxon>
        <taxon>Neoarthrinium</taxon>
    </lineage>
</organism>
<evidence type="ECO:0000256" key="4">
    <source>
        <dbReference type="ARBA" id="ARBA00023002"/>
    </source>
</evidence>
<dbReference type="InterPro" id="IPR036318">
    <property type="entry name" value="FAD-bd_PCMH-like_sf"/>
</dbReference>
<dbReference type="InterPro" id="IPR006094">
    <property type="entry name" value="Oxid_FAD_bind_N"/>
</dbReference>
<feature type="domain" description="FAD-binding PCMH-type" evidence="6">
    <location>
        <begin position="65"/>
        <end position="236"/>
    </location>
</feature>
<keyword evidence="5" id="KW-0732">Signal</keyword>
<dbReference type="InterPro" id="IPR016166">
    <property type="entry name" value="FAD-bd_PCMH"/>
</dbReference>
<proteinExistence type="inferred from homology"/>
<accession>A0A9P9WPU9</accession>
<dbReference type="InterPro" id="IPR016167">
    <property type="entry name" value="FAD-bd_PCMH_sub1"/>
</dbReference>
<keyword evidence="3" id="KW-0274">FAD</keyword>
<keyword evidence="8" id="KW-1185">Reference proteome</keyword>
<dbReference type="Gene3D" id="3.30.465.10">
    <property type="match status" value="1"/>
</dbReference>
<evidence type="ECO:0000313" key="8">
    <source>
        <dbReference type="Proteomes" id="UP000829685"/>
    </source>
</evidence>
<dbReference type="GO" id="GO:0016491">
    <property type="term" value="F:oxidoreductase activity"/>
    <property type="evidence" value="ECO:0007669"/>
    <property type="project" value="UniProtKB-KW"/>
</dbReference>
<dbReference type="Gene3D" id="3.40.462.20">
    <property type="match status" value="1"/>
</dbReference>
<keyword evidence="2" id="KW-0285">Flavoprotein</keyword>
<comment type="caution">
    <text evidence="7">The sequence shown here is derived from an EMBL/GenBank/DDBJ whole genome shotgun (WGS) entry which is preliminary data.</text>
</comment>
<dbReference type="EMBL" id="JAFIMR010000009">
    <property type="protein sequence ID" value="KAI1874475.1"/>
    <property type="molecule type" value="Genomic_DNA"/>
</dbReference>
<evidence type="ECO:0000259" key="6">
    <source>
        <dbReference type="PROSITE" id="PS51387"/>
    </source>
</evidence>
<sequence length="501" mass="54459">MKSLSIFHCVSLGLMGVLGLVKELRSATENSASCCAAIEAEYPNQVIYQVDETYEEANARWTQNAQLAPTCIFLPETAHDVSTAVKIFVAQACPFSIKSGGHTPWAGANDIDGGIAIDFSKMNDTAVSDDRSYVRLGPGGTWHNIYKQLNGTGLAFPGGRCPGTGVGGLTLGGGYSWFTGRVGFVADNIINYEIVLANGDIRNVNATDDADLYLALKGGSNNFGVVTHFDLSVFEHRQLIYGGLAIVPINVTDAVLERFSELVSASKDFPESDATLEFFLNGTNAAGQQILLWLSDTDDTNLNGPHEALQPLLDLEPKILDRVGVTTLVDYPHDVPPVTRVLMTTATFVNAPSVVQGVHQLTLDHFEKSFSGIPNLVFDFQYTPIPRHVTEQSLVRGGNIMGLNDTTDDLIIVLLMPLWQDAAYDDDIYALSQDWLRLIHDYTNSVGAGSPFEFVNYAAPFQDPMASYGDSNLEFLRGVSEKYDPGRVFQKLVPGGFKLGI</sequence>
<name>A0A9P9WPU9_9PEZI</name>
<dbReference type="InterPro" id="IPR050416">
    <property type="entry name" value="FAD-linked_Oxidoreductase"/>
</dbReference>
<protein>
    <recommendedName>
        <fullName evidence="6">FAD-binding PCMH-type domain-containing protein</fullName>
    </recommendedName>
</protein>
<gene>
    <name evidence="7" type="ORF">JX265_004683</name>
</gene>
<dbReference type="Proteomes" id="UP000829685">
    <property type="component" value="Unassembled WGS sequence"/>
</dbReference>
<dbReference type="Pfam" id="PF01565">
    <property type="entry name" value="FAD_binding_4"/>
    <property type="match status" value="1"/>
</dbReference>
<dbReference type="PROSITE" id="PS51387">
    <property type="entry name" value="FAD_PCMH"/>
    <property type="match status" value="1"/>
</dbReference>